<dbReference type="EMBL" id="UOGC01000128">
    <property type="protein sequence ID" value="VAX21848.1"/>
    <property type="molecule type" value="Genomic_DNA"/>
</dbReference>
<sequence length="248" mass="28624">MKKTVLGVILFAQALLFLGCGGKDIVRPDASQVNDANNFYARERFTQATEVYRTFVEENPDSPFRGKALIGLADSLYKDKQYFEAALYYERFLELYPLDGLTPRALFYLGMCSYHDSRTSDRDQTQTHKAIGFFNEFLEKYPDHSLASYAKNMLSTLNSVRTGSMIEIARFYYRINKNQSAIQRLDEYLAKYPDSDEAPEAMFLLGDCYYREQSFKRAAGVFSRLIKKYPDTKYAARAITIADRMKLN</sequence>
<evidence type="ECO:0000256" key="1">
    <source>
        <dbReference type="ARBA" id="ARBA00022729"/>
    </source>
</evidence>
<dbReference type="SMART" id="SM00028">
    <property type="entry name" value="TPR"/>
    <property type="match status" value="2"/>
</dbReference>
<organism evidence="5">
    <name type="scientific">hydrothermal vent metagenome</name>
    <dbReference type="NCBI Taxonomy" id="652676"/>
    <lineage>
        <taxon>unclassified sequences</taxon>
        <taxon>metagenomes</taxon>
        <taxon>ecological metagenomes</taxon>
    </lineage>
</organism>
<dbReference type="PANTHER" id="PTHR12558">
    <property type="entry name" value="CELL DIVISION CYCLE 16,23,27"/>
    <property type="match status" value="1"/>
</dbReference>
<dbReference type="PROSITE" id="PS51257">
    <property type="entry name" value="PROKAR_LIPOPROTEIN"/>
    <property type="match status" value="1"/>
</dbReference>
<proteinExistence type="predicted"/>
<dbReference type="SUPFAM" id="SSF48452">
    <property type="entry name" value="TPR-like"/>
    <property type="match status" value="1"/>
</dbReference>
<feature type="domain" description="Outer membrane lipoprotein BamD-like" evidence="4">
    <location>
        <begin position="36"/>
        <end position="211"/>
    </location>
</feature>
<evidence type="ECO:0000259" key="4">
    <source>
        <dbReference type="Pfam" id="PF13525"/>
    </source>
</evidence>
<evidence type="ECO:0000256" key="2">
    <source>
        <dbReference type="ARBA" id="ARBA00023136"/>
    </source>
</evidence>
<keyword evidence="2" id="KW-0472">Membrane</keyword>
<dbReference type="Gene3D" id="1.25.40.10">
    <property type="entry name" value="Tetratricopeptide repeat domain"/>
    <property type="match status" value="1"/>
</dbReference>
<accession>A0A3B1CD72</accession>
<dbReference type="PROSITE" id="PS50005">
    <property type="entry name" value="TPR"/>
    <property type="match status" value="1"/>
</dbReference>
<dbReference type="NCBIfam" id="TIGR03302">
    <property type="entry name" value="OM_YfiO"/>
    <property type="match status" value="1"/>
</dbReference>
<reference evidence="5" key="1">
    <citation type="submission" date="2018-06" db="EMBL/GenBank/DDBJ databases">
        <authorList>
            <person name="Zhirakovskaya E."/>
        </authorList>
    </citation>
    <scope>NUCLEOTIDE SEQUENCE</scope>
</reference>
<dbReference type="InterPro" id="IPR017689">
    <property type="entry name" value="BamD"/>
</dbReference>
<keyword evidence="1" id="KW-0732">Signal</keyword>
<gene>
    <name evidence="5" type="ORF">MNBD_NITROSPINAE01-1346</name>
</gene>
<dbReference type="InterPro" id="IPR011990">
    <property type="entry name" value="TPR-like_helical_dom_sf"/>
</dbReference>
<name>A0A3B1CD72_9ZZZZ</name>
<dbReference type="InterPro" id="IPR039565">
    <property type="entry name" value="BamD-like"/>
</dbReference>
<evidence type="ECO:0000256" key="3">
    <source>
        <dbReference type="ARBA" id="ARBA00023237"/>
    </source>
</evidence>
<dbReference type="PANTHER" id="PTHR12558:SF13">
    <property type="entry name" value="CELL DIVISION CYCLE PROTEIN 27 HOMOLOG"/>
    <property type="match status" value="1"/>
</dbReference>
<evidence type="ECO:0000313" key="5">
    <source>
        <dbReference type="EMBL" id="VAX21848.1"/>
    </source>
</evidence>
<dbReference type="Pfam" id="PF13525">
    <property type="entry name" value="YfiO"/>
    <property type="match status" value="1"/>
</dbReference>
<dbReference type="AlphaFoldDB" id="A0A3B1CD72"/>
<dbReference type="InterPro" id="IPR019734">
    <property type="entry name" value="TPR_rpt"/>
</dbReference>
<protein>
    <recommendedName>
        <fullName evidence="4">Outer membrane lipoprotein BamD-like domain-containing protein</fullName>
    </recommendedName>
</protein>
<keyword evidence="3" id="KW-0998">Cell outer membrane</keyword>